<proteinExistence type="predicted"/>
<keyword evidence="2" id="KW-0808">Transferase</keyword>
<gene>
    <name evidence="2" type="ORF">PQR57_45975</name>
</gene>
<evidence type="ECO:0000313" key="3">
    <source>
        <dbReference type="Proteomes" id="UP001629230"/>
    </source>
</evidence>
<dbReference type="Gene3D" id="3.40.50.150">
    <property type="entry name" value="Vaccinia Virus protein VP39"/>
    <property type="match status" value="1"/>
</dbReference>
<evidence type="ECO:0000259" key="1">
    <source>
        <dbReference type="Pfam" id="PF08241"/>
    </source>
</evidence>
<dbReference type="InterPro" id="IPR029063">
    <property type="entry name" value="SAM-dependent_MTases_sf"/>
</dbReference>
<comment type="caution">
    <text evidence="2">The sequence shown here is derived from an EMBL/GenBank/DDBJ whole genome shotgun (WGS) entry which is preliminary data.</text>
</comment>
<name>A0ABW9B7I3_9BURK</name>
<protein>
    <submittedName>
        <fullName evidence="2">Class I SAM-dependent methyltransferase</fullName>
    </submittedName>
</protein>
<dbReference type="InterPro" id="IPR013216">
    <property type="entry name" value="Methyltransf_11"/>
</dbReference>
<dbReference type="EMBL" id="JAQQEZ010000089">
    <property type="protein sequence ID" value="MFM0008240.1"/>
    <property type="molecule type" value="Genomic_DNA"/>
</dbReference>
<keyword evidence="3" id="KW-1185">Reference proteome</keyword>
<sequence length="259" mass="28832">MIRALAKSLPNAGAIVATHLNQSMLDHDHTVGTARAVEWRQADAMQLPFADGEFDVVVCQFRAMFFPRKARAFGETRRVLHPGGTFIFNVWDPDRRERTRSHTSSPTPWLGCFPPIRRISPRELRTDSTSGRLSSATSSLARAPSFRRLLPSMPYSLGPERALRARNRPAEQSCAVGVRCRACGGGRDRPCAAIGFNPSSDIRMSASNTQRLWYGGHPLYFNRPPTRLYPSPAHLDNKIFAKNCVVATDPVMLPQIDFG</sequence>
<dbReference type="PANTHER" id="PTHR43591:SF24">
    <property type="entry name" value="2-METHOXY-6-POLYPRENYL-1,4-BENZOQUINOL METHYLASE, MITOCHONDRIAL"/>
    <property type="match status" value="1"/>
</dbReference>
<evidence type="ECO:0000313" key="2">
    <source>
        <dbReference type="EMBL" id="MFM0008240.1"/>
    </source>
</evidence>
<keyword evidence="2" id="KW-0489">Methyltransferase</keyword>
<dbReference type="CDD" id="cd02440">
    <property type="entry name" value="AdoMet_MTases"/>
    <property type="match status" value="1"/>
</dbReference>
<dbReference type="SUPFAM" id="SSF53335">
    <property type="entry name" value="S-adenosyl-L-methionine-dependent methyltransferases"/>
    <property type="match status" value="1"/>
</dbReference>
<reference evidence="2 3" key="1">
    <citation type="journal article" date="2024" name="Chem. Sci.">
        <title>Discovery of megapolipeptins by genome mining of a Burkholderiales bacteria collection.</title>
        <authorList>
            <person name="Paulo B.S."/>
            <person name="Recchia M.J.J."/>
            <person name="Lee S."/>
            <person name="Fergusson C.H."/>
            <person name="Romanowski S.B."/>
            <person name="Hernandez A."/>
            <person name="Krull N."/>
            <person name="Liu D.Y."/>
            <person name="Cavanagh H."/>
            <person name="Bos A."/>
            <person name="Gray C.A."/>
            <person name="Murphy B.T."/>
            <person name="Linington R.G."/>
            <person name="Eustaquio A.S."/>
        </authorList>
    </citation>
    <scope>NUCLEOTIDE SEQUENCE [LARGE SCALE GENOMIC DNA]</scope>
    <source>
        <strain evidence="2 3">RL17-350-BIC-A</strain>
    </source>
</reference>
<dbReference type="GO" id="GO:0008168">
    <property type="term" value="F:methyltransferase activity"/>
    <property type="evidence" value="ECO:0007669"/>
    <property type="project" value="UniProtKB-KW"/>
</dbReference>
<feature type="domain" description="Methyltransferase type 11" evidence="1">
    <location>
        <begin position="8"/>
        <end position="88"/>
    </location>
</feature>
<dbReference type="GO" id="GO:0032259">
    <property type="term" value="P:methylation"/>
    <property type="evidence" value="ECO:0007669"/>
    <property type="project" value="UniProtKB-KW"/>
</dbReference>
<organism evidence="2 3">
    <name type="scientific">Paraburkholderia dipogonis</name>
    <dbReference type="NCBI Taxonomy" id="1211383"/>
    <lineage>
        <taxon>Bacteria</taxon>
        <taxon>Pseudomonadati</taxon>
        <taxon>Pseudomonadota</taxon>
        <taxon>Betaproteobacteria</taxon>
        <taxon>Burkholderiales</taxon>
        <taxon>Burkholderiaceae</taxon>
        <taxon>Paraburkholderia</taxon>
    </lineage>
</organism>
<accession>A0ABW9B7I3</accession>
<dbReference type="PANTHER" id="PTHR43591">
    <property type="entry name" value="METHYLTRANSFERASE"/>
    <property type="match status" value="1"/>
</dbReference>
<dbReference type="Pfam" id="PF08241">
    <property type="entry name" value="Methyltransf_11"/>
    <property type="match status" value="1"/>
</dbReference>
<dbReference type="Proteomes" id="UP001629230">
    <property type="component" value="Unassembled WGS sequence"/>
</dbReference>